<gene>
    <name evidence="1" type="ORF">GCM10007049_25400</name>
</gene>
<keyword evidence="2" id="KW-1185">Reference proteome</keyword>
<protein>
    <submittedName>
        <fullName evidence="1">Uncharacterized protein</fullName>
    </submittedName>
</protein>
<name>A0A918US51_9BACT</name>
<evidence type="ECO:0000313" key="2">
    <source>
        <dbReference type="Proteomes" id="UP000619457"/>
    </source>
</evidence>
<proteinExistence type="predicted"/>
<sequence length="138" mass="16482">MNETRDILRYDASSVWLSDVHFEELLPYISEMEEEFLRVERIVGKELTPEAAYHYYDFYDLAQIIRNKLIAEVKDWPEKRVVPELNSIDTEAGWPMFRLCDILLQVVSVDRYNHGFLQKKIKDKTILKILKGLQRSFR</sequence>
<dbReference type="EMBL" id="BMWX01000004">
    <property type="protein sequence ID" value="GGZ31282.1"/>
    <property type="molecule type" value="Genomic_DNA"/>
</dbReference>
<dbReference type="AlphaFoldDB" id="A0A918US51"/>
<organism evidence="1 2">
    <name type="scientific">Echinicola pacifica</name>
    <dbReference type="NCBI Taxonomy" id="346377"/>
    <lineage>
        <taxon>Bacteria</taxon>
        <taxon>Pseudomonadati</taxon>
        <taxon>Bacteroidota</taxon>
        <taxon>Cytophagia</taxon>
        <taxon>Cytophagales</taxon>
        <taxon>Cyclobacteriaceae</taxon>
        <taxon>Echinicola</taxon>
    </lineage>
</organism>
<accession>A0A918US51</accession>
<dbReference type="RefSeq" id="WP_018474747.1">
    <property type="nucleotide sequence ID" value="NZ_BMWX01000004.1"/>
</dbReference>
<evidence type="ECO:0000313" key="1">
    <source>
        <dbReference type="EMBL" id="GGZ31282.1"/>
    </source>
</evidence>
<reference evidence="1" key="2">
    <citation type="submission" date="2020-09" db="EMBL/GenBank/DDBJ databases">
        <authorList>
            <person name="Sun Q."/>
            <person name="Kim S."/>
        </authorList>
    </citation>
    <scope>NUCLEOTIDE SEQUENCE</scope>
    <source>
        <strain evidence="1">KCTC 12368</strain>
    </source>
</reference>
<dbReference type="Proteomes" id="UP000619457">
    <property type="component" value="Unassembled WGS sequence"/>
</dbReference>
<comment type="caution">
    <text evidence="1">The sequence shown here is derived from an EMBL/GenBank/DDBJ whole genome shotgun (WGS) entry which is preliminary data.</text>
</comment>
<reference evidence="1" key="1">
    <citation type="journal article" date="2014" name="Int. J. Syst. Evol. Microbiol.">
        <title>Complete genome sequence of Corynebacterium casei LMG S-19264T (=DSM 44701T), isolated from a smear-ripened cheese.</title>
        <authorList>
            <consortium name="US DOE Joint Genome Institute (JGI-PGF)"/>
            <person name="Walter F."/>
            <person name="Albersmeier A."/>
            <person name="Kalinowski J."/>
            <person name="Ruckert C."/>
        </authorList>
    </citation>
    <scope>NUCLEOTIDE SEQUENCE</scope>
    <source>
        <strain evidence="1">KCTC 12368</strain>
    </source>
</reference>